<reference evidence="3" key="1">
    <citation type="journal article" date="2018" name="Gigascience">
        <title>Genome assembly of the Pink Ipe (Handroanthus impetiginosus, Bignoniaceae), a highly valued, ecologically keystone Neotropical timber forest tree.</title>
        <authorList>
            <person name="Silva-Junior O.B."/>
            <person name="Grattapaglia D."/>
            <person name="Novaes E."/>
            <person name="Collevatti R.G."/>
        </authorList>
    </citation>
    <scope>NUCLEOTIDE SEQUENCE [LARGE SCALE GENOMIC DNA]</scope>
    <source>
        <strain evidence="3">cv. UFG-1</strain>
    </source>
</reference>
<keyword evidence="2" id="KW-0378">Hydrolase</keyword>
<protein>
    <submittedName>
        <fullName evidence="2">Phosphoserine phosphatase</fullName>
        <ecNumber evidence="2">3.1.3.3</ecNumber>
    </submittedName>
</protein>
<dbReference type="EMBL" id="NKXS01007358">
    <property type="protein sequence ID" value="PIM99807.1"/>
    <property type="molecule type" value="Genomic_DNA"/>
</dbReference>
<dbReference type="Gene3D" id="3.40.50.1240">
    <property type="entry name" value="Phosphoglycerate mutase-like"/>
    <property type="match status" value="1"/>
</dbReference>
<keyword evidence="3" id="KW-1185">Reference proteome</keyword>
<sequence>MEMGEISSSPKEASTIFAFEEKPQSFSFSLSLQVGIYPCCYHQVAKDPDLRERHLGHLQGVPFDETDKVNPEAHKAFKSNRDDQEIPGCSHPPSPNFPFYRGGESRIQLYQYCTSALQRIAKKHIGERVVIISHGATIEALDRRAYPYWQCRGAPNASVSVFHVSNEDEWSSKSWADVSHLNQTGFLPLGFGGDEN</sequence>
<accession>A0A2G9G3D7</accession>
<dbReference type="EC" id="3.1.3.3" evidence="2"/>
<organism evidence="2 3">
    <name type="scientific">Handroanthus impetiginosus</name>
    <dbReference type="NCBI Taxonomy" id="429701"/>
    <lineage>
        <taxon>Eukaryota</taxon>
        <taxon>Viridiplantae</taxon>
        <taxon>Streptophyta</taxon>
        <taxon>Embryophyta</taxon>
        <taxon>Tracheophyta</taxon>
        <taxon>Spermatophyta</taxon>
        <taxon>Magnoliopsida</taxon>
        <taxon>eudicotyledons</taxon>
        <taxon>Gunneridae</taxon>
        <taxon>Pentapetalae</taxon>
        <taxon>asterids</taxon>
        <taxon>lamiids</taxon>
        <taxon>Lamiales</taxon>
        <taxon>Bignoniaceae</taxon>
        <taxon>Crescentiina</taxon>
        <taxon>Tabebuia alliance</taxon>
        <taxon>Handroanthus</taxon>
    </lineage>
</organism>
<proteinExistence type="inferred from homology"/>
<comment type="similarity">
    <text evidence="1">Belongs to the phosphoglycerate mutase family.</text>
</comment>
<dbReference type="OrthoDB" id="354304at2759"/>
<dbReference type="Proteomes" id="UP000231279">
    <property type="component" value="Unassembled WGS sequence"/>
</dbReference>
<name>A0A2G9G3D7_9LAMI</name>
<dbReference type="GO" id="GO:0005829">
    <property type="term" value="C:cytosol"/>
    <property type="evidence" value="ECO:0007669"/>
    <property type="project" value="TreeGrafter"/>
</dbReference>
<dbReference type="InterPro" id="IPR013078">
    <property type="entry name" value="His_Pase_superF_clade-1"/>
</dbReference>
<evidence type="ECO:0000313" key="3">
    <source>
        <dbReference type="Proteomes" id="UP000231279"/>
    </source>
</evidence>
<dbReference type="Pfam" id="PF00300">
    <property type="entry name" value="His_Phos_1"/>
    <property type="match status" value="1"/>
</dbReference>
<gene>
    <name evidence="2" type="ORF">CDL12_27694</name>
</gene>
<dbReference type="InterPro" id="IPR029033">
    <property type="entry name" value="His_PPase_superfam"/>
</dbReference>
<dbReference type="SUPFAM" id="SSF53254">
    <property type="entry name" value="Phosphoglycerate mutase-like"/>
    <property type="match status" value="1"/>
</dbReference>
<dbReference type="InterPro" id="IPR050275">
    <property type="entry name" value="PGM_Phosphatase"/>
</dbReference>
<dbReference type="STRING" id="429701.A0A2G9G3D7"/>
<dbReference type="AlphaFoldDB" id="A0A2G9G3D7"/>
<dbReference type="PANTHER" id="PTHR48100">
    <property type="entry name" value="BROAD-SPECIFICITY PHOSPHATASE YOR283W-RELATED"/>
    <property type="match status" value="1"/>
</dbReference>
<comment type="caution">
    <text evidence="2">The sequence shown here is derived from an EMBL/GenBank/DDBJ whole genome shotgun (WGS) entry which is preliminary data.</text>
</comment>
<dbReference type="GO" id="GO:0016791">
    <property type="term" value="F:phosphatase activity"/>
    <property type="evidence" value="ECO:0007669"/>
    <property type="project" value="TreeGrafter"/>
</dbReference>
<evidence type="ECO:0000313" key="2">
    <source>
        <dbReference type="EMBL" id="PIM99807.1"/>
    </source>
</evidence>
<evidence type="ECO:0000256" key="1">
    <source>
        <dbReference type="ARBA" id="ARBA00038362"/>
    </source>
</evidence>
<dbReference type="PANTHER" id="PTHR48100:SF34">
    <property type="entry name" value="PHOSPHOGLYCERATE MUTASE-LIKE PROTEIN 4"/>
    <property type="match status" value="1"/>
</dbReference>